<name>A0A5K1FTE1_9MAGN</name>
<reference evidence="2" key="1">
    <citation type="submission" date="2019-09" db="EMBL/GenBank/DDBJ databases">
        <authorList>
            <person name="Zhang L."/>
        </authorList>
    </citation>
    <scope>NUCLEOTIDE SEQUENCE</scope>
</reference>
<evidence type="ECO:0000313" key="2">
    <source>
        <dbReference type="EMBL" id="VVW68073.1"/>
    </source>
</evidence>
<accession>A0A5K1FTE1</accession>
<dbReference type="AlphaFoldDB" id="A0A5K1FTE1"/>
<sequence length="73" mass="8373">MEQWENAEGRIESERPAVHSQVRRIKLEDENIADERRSSRPTLEIRHGLPAYRRRISRSPLGRAGIAIPVGDS</sequence>
<dbReference type="Gramene" id="NC8G0215090.1">
    <property type="protein sequence ID" value="NC8G0215090.1:cds"/>
    <property type="gene ID" value="NC8G0215090"/>
</dbReference>
<evidence type="ECO:0000256" key="1">
    <source>
        <dbReference type="SAM" id="MobiDB-lite"/>
    </source>
</evidence>
<dbReference type="PANTHER" id="PTHR34780:SF5">
    <property type="entry name" value="OS02G0733900 PROTEIN"/>
    <property type="match status" value="1"/>
</dbReference>
<proteinExistence type="predicted"/>
<feature type="compositionally biased region" description="Basic and acidic residues" evidence="1">
    <location>
        <begin position="7"/>
        <end position="17"/>
    </location>
</feature>
<dbReference type="PANTHER" id="PTHR34780">
    <property type="entry name" value="OS08G0427800 PROTEIN"/>
    <property type="match status" value="1"/>
</dbReference>
<gene>
    <name evidence="2" type="ORF">NYM_LOCUS25433</name>
</gene>
<feature type="region of interest" description="Disordered" evidence="1">
    <location>
        <begin position="1"/>
        <end position="22"/>
    </location>
</feature>
<dbReference type="EMBL" id="LR721786">
    <property type="protein sequence ID" value="VVW68073.1"/>
    <property type="molecule type" value="Genomic_DNA"/>
</dbReference>
<organism evidence="2">
    <name type="scientific">Nymphaea colorata</name>
    <name type="common">pocket water lily</name>
    <dbReference type="NCBI Taxonomy" id="210225"/>
    <lineage>
        <taxon>Eukaryota</taxon>
        <taxon>Viridiplantae</taxon>
        <taxon>Streptophyta</taxon>
        <taxon>Embryophyta</taxon>
        <taxon>Tracheophyta</taxon>
        <taxon>Spermatophyta</taxon>
        <taxon>Magnoliopsida</taxon>
        <taxon>Nymphaeales</taxon>
        <taxon>Nymphaeaceae</taxon>
        <taxon>Nymphaea</taxon>
    </lineage>
</organism>
<protein>
    <submittedName>
        <fullName evidence="2">Uncharacterized protein</fullName>
    </submittedName>
</protein>